<comment type="caution">
    <text evidence="1">The sequence shown here is derived from an EMBL/GenBank/DDBJ whole genome shotgun (WGS) entry which is preliminary data.</text>
</comment>
<evidence type="ECO:0000313" key="1">
    <source>
        <dbReference type="EMBL" id="GGI86707.1"/>
    </source>
</evidence>
<sequence length="62" mass="7078">MKRIDLIREAKRIAKEPGETWELTNGGRHDLGRVGNGIKVAIPRHNEINEITAQKILKHLKN</sequence>
<evidence type="ECO:0008006" key="3">
    <source>
        <dbReference type="Google" id="ProtNLM"/>
    </source>
</evidence>
<dbReference type="RefSeq" id="WP_188730572.1">
    <property type="nucleotide sequence ID" value="NZ_BMKV01000004.1"/>
</dbReference>
<dbReference type="Proteomes" id="UP000658754">
    <property type="component" value="Unassembled WGS sequence"/>
</dbReference>
<reference evidence="2" key="1">
    <citation type="journal article" date="2019" name="Int. J. Syst. Evol. Microbiol.">
        <title>The Global Catalogue of Microorganisms (GCM) 10K type strain sequencing project: providing services to taxonomists for standard genome sequencing and annotation.</title>
        <authorList>
            <consortium name="The Broad Institute Genomics Platform"/>
            <consortium name="The Broad Institute Genome Sequencing Center for Infectious Disease"/>
            <person name="Wu L."/>
            <person name="Ma J."/>
        </authorList>
    </citation>
    <scope>NUCLEOTIDE SEQUENCE [LARGE SCALE GENOMIC DNA]</scope>
    <source>
        <strain evidence="2">CGMCC 1.3601</strain>
    </source>
</reference>
<protein>
    <recommendedName>
        <fullName evidence="3">Type II toxin-antitoxin system HicA family toxin</fullName>
    </recommendedName>
</protein>
<organism evidence="1 2">
    <name type="scientific">Pseudarthrobacter scleromae</name>
    <dbReference type="NCBI Taxonomy" id="158897"/>
    <lineage>
        <taxon>Bacteria</taxon>
        <taxon>Bacillati</taxon>
        <taxon>Actinomycetota</taxon>
        <taxon>Actinomycetes</taxon>
        <taxon>Micrococcales</taxon>
        <taxon>Micrococcaceae</taxon>
        <taxon>Pseudarthrobacter</taxon>
    </lineage>
</organism>
<gene>
    <name evidence="1" type="ORF">GCM10007175_24880</name>
</gene>
<proteinExistence type="predicted"/>
<evidence type="ECO:0000313" key="2">
    <source>
        <dbReference type="Proteomes" id="UP000658754"/>
    </source>
</evidence>
<name>A0ABQ2CFL8_9MICC</name>
<keyword evidence="2" id="KW-1185">Reference proteome</keyword>
<accession>A0ABQ2CFL8</accession>
<dbReference type="EMBL" id="BMKV01000004">
    <property type="protein sequence ID" value="GGI86707.1"/>
    <property type="molecule type" value="Genomic_DNA"/>
</dbReference>